<dbReference type="GO" id="GO:0032259">
    <property type="term" value="P:methylation"/>
    <property type="evidence" value="ECO:0007669"/>
    <property type="project" value="UniProtKB-KW"/>
</dbReference>
<gene>
    <name evidence="6" type="ORF">Rhow_008116</name>
</gene>
<protein>
    <submittedName>
        <fullName evidence="6">O-methyltransferase</fullName>
    </submittedName>
</protein>
<dbReference type="InterPro" id="IPR036390">
    <property type="entry name" value="WH_DNA-bd_sf"/>
</dbReference>
<dbReference type="PANTHER" id="PTHR43712">
    <property type="entry name" value="PUTATIVE (AFU_ORTHOLOGUE AFUA_4G14580)-RELATED"/>
    <property type="match status" value="1"/>
</dbReference>
<keyword evidence="3" id="KW-0949">S-adenosyl-L-methionine</keyword>
<dbReference type="InterPro" id="IPR029063">
    <property type="entry name" value="SAM-dependent_MTases_sf"/>
</dbReference>
<dbReference type="InterPro" id="IPR001077">
    <property type="entry name" value="COMT_C"/>
</dbReference>
<feature type="domain" description="O-methyltransferase dimerisation" evidence="5">
    <location>
        <begin position="31"/>
        <end position="102"/>
    </location>
</feature>
<dbReference type="AlphaFoldDB" id="A0A402CJT1"/>
<dbReference type="OrthoDB" id="9808140at2"/>
<dbReference type="InterPro" id="IPR016461">
    <property type="entry name" value="COMT-like"/>
</dbReference>
<comment type="caution">
    <text evidence="6">The sequence shown here is derived from an EMBL/GenBank/DDBJ whole genome shotgun (WGS) entry which is preliminary data.</text>
</comment>
<dbReference type="Gene3D" id="1.10.10.10">
    <property type="entry name" value="Winged helix-like DNA-binding domain superfamily/Winged helix DNA-binding domain"/>
    <property type="match status" value="1"/>
</dbReference>
<dbReference type="Pfam" id="PF08100">
    <property type="entry name" value="Dimerisation"/>
    <property type="match status" value="1"/>
</dbReference>
<feature type="domain" description="O-methyltransferase C-terminal" evidence="4">
    <location>
        <begin position="147"/>
        <end position="304"/>
    </location>
</feature>
<evidence type="ECO:0000256" key="3">
    <source>
        <dbReference type="ARBA" id="ARBA00022691"/>
    </source>
</evidence>
<evidence type="ECO:0000259" key="4">
    <source>
        <dbReference type="Pfam" id="PF00891"/>
    </source>
</evidence>
<reference evidence="6 7" key="1">
    <citation type="submission" date="2018-11" db="EMBL/GenBank/DDBJ databases">
        <title>Microbial catabolism of amino acid.</title>
        <authorList>
            <person name="Hibi M."/>
            <person name="Ogawa J."/>
        </authorList>
    </citation>
    <scope>NUCLEOTIDE SEQUENCE [LARGE SCALE GENOMIC DNA]</scope>
    <source>
        <strain evidence="6 7">C31-06</strain>
    </source>
</reference>
<dbReference type="RefSeq" id="WP_124395491.1">
    <property type="nucleotide sequence ID" value="NZ_BHYM01000080.1"/>
</dbReference>
<evidence type="ECO:0000313" key="6">
    <source>
        <dbReference type="EMBL" id="GCE43818.1"/>
    </source>
</evidence>
<accession>A0A402CJT1</accession>
<dbReference type="Gene3D" id="3.40.50.150">
    <property type="entry name" value="Vaccinia Virus protein VP39"/>
    <property type="match status" value="1"/>
</dbReference>
<dbReference type="CDD" id="cd02440">
    <property type="entry name" value="AdoMet_MTases"/>
    <property type="match status" value="1"/>
</dbReference>
<keyword evidence="2 6" id="KW-0808">Transferase</keyword>
<evidence type="ECO:0000313" key="7">
    <source>
        <dbReference type="Proteomes" id="UP000287519"/>
    </source>
</evidence>
<dbReference type="PROSITE" id="PS51683">
    <property type="entry name" value="SAM_OMT_II"/>
    <property type="match status" value="1"/>
</dbReference>
<name>A0A402CJT1_RHOWR</name>
<dbReference type="SUPFAM" id="SSF53335">
    <property type="entry name" value="S-adenosyl-L-methionine-dependent methyltransferases"/>
    <property type="match status" value="1"/>
</dbReference>
<proteinExistence type="predicted"/>
<dbReference type="PANTHER" id="PTHR43712:SF2">
    <property type="entry name" value="O-METHYLTRANSFERASE CICE"/>
    <property type="match status" value="1"/>
</dbReference>
<dbReference type="EMBL" id="BHYM01000080">
    <property type="protein sequence ID" value="GCE43818.1"/>
    <property type="molecule type" value="Genomic_DNA"/>
</dbReference>
<evidence type="ECO:0000256" key="2">
    <source>
        <dbReference type="ARBA" id="ARBA00022679"/>
    </source>
</evidence>
<dbReference type="Pfam" id="PF00891">
    <property type="entry name" value="Methyltransf_2"/>
    <property type="match status" value="1"/>
</dbReference>
<dbReference type="InterPro" id="IPR036388">
    <property type="entry name" value="WH-like_DNA-bd_sf"/>
</dbReference>
<dbReference type="GO" id="GO:0008171">
    <property type="term" value="F:O-methyltransferase activity"/>
    <property type="evidence" value="ECO:0007669"/>
    <property type="project" value="InterPro"/>
</dbReference>
<dbReference type="Proteomes" id="UP000287519">
    <property type="component" value="Unassembled WGS sequence"/>
</dbReference>
<organism evidence="6 7">
    <name type="scientific">Rhodococcus wratislaviensis</name>
    <name type="common">Tsukamurella wratislaviensis</name>
    <dbReference type="NCBI Taxonomy" id="44752"/>
    <lineage>
        <taxon>Bacteria</taxon>
        <taxon>Bacillati</taxon>
        <taxon>Actinomycetota</taxon>
        <taxon>Actinomycetes</taxon>
        <taxon>Mycobacteriales</taxon>
        <taxon>Nocardiaceae</taxon>
        <taxon>Rhodococcus</taxon>
    </lineage>
</organism>
<sequence length="349" mass="38321">MKLGLVAQNPIEAVIRRLNVVPAPLLETQMAFTLARLVMVATKLGVFDLLATRPLSGAQIAEECDTNRIGTEKLLFALAGAGYLNASDGGYALTPVSRKWLVTASSHSLADKMLFQFLEWDWMVRAEDYVRTGDPLDVHASLTADADWKLYQRGMRAMAPAAAGELVRRLKLPRGARAMLDIGGSHGYYSVVLCRKHKGLRSVILDLPEAVAQAAPILAAERMGDRVVHRAGDARTADLSENVYDLVLVSGLVHHFSDEQNSELAGRVSRALRPGGVLAVQDIFRPHTPKQAGQSGALLEFYFALTSQSGTWSIEDMTRWQRQANLQPRKPIRYRTLPGFGIQAAVKPR</sequence>
<keyword evidence="7" id="KW-1185">Reference proteome</keyword>
<dbReference type="InterPro" id="IPR012967">
    <property type="entry name" value="COMT_dimerisation"/>
</dbReference>
<evidence type="ECO:0000259" key="5">
    <source>
        <dbReference type="Pfam" id="PF08100"/>
    </source>
</evidence>
<dbReference type="GO" id="GO:0046983">
    <property type="term" value="F:protein dimerization activity"/>
    <property type="evidence" value="ECO:0007669"/>
    <property type="project" value="InterPro"/>
</dbReference>
<keyword evidence="1 6" id="KW-0489">Methyltransferase</keyword>
<dbReference type="SUPFAM" id="SSF46785">
    <property type="entry name" value="Winged helix' DNA-binding domain"/>
    <property type="match status" value="1"/>
</dbReference>
<evidence type="ECO:0000256" key="1">
    <source>
        <dbReference type="ARBA" id="ARBA00022603"/>
    </source>
</evidence>